<dbReference type="SUPFAM" id="SSF103473">
    <property type="entry name" value="MFS general substrate transporter"/>
    <property type="match status" value="1"/>
</dbReference>
<dbReference type="InterPro" id="IPR005828">
    <property type="entry name" value="MFS_sugar_transport-like"/>
</dbReference>
<dbReference type="Gene3D" id="1.20.1250.20">
    <property type="entry name" value="MFS general substrate transporter like domains"/>
    <property type="match status" value="1"/>
</dbReference>
<feature type="domain" description="Major facilitator superfamily (MFS) profile" evidence="10">
    <location>
        <begin position="17"/>
        <end position="461"/>
    </location>
</feature>
<comment type="similarity">
    <text evidence="2 7">Belongs to the major facilitator superfamily. Sugar transporter (TC 2.A.1.1) family.</text>
</comment>
<dbReference type="GO" id="GO:0005351">
    <property type="term" value="F:carbohydrate:proton symporter activity"/>
    <property type="evidence" value="ECO:0007669"/>
    <property type="project" value="TreeGrafter"/>
</dbReference>
<name>A0AAJ0GC91_9PEZI</name>
<dbReference type="InterPro" id="IPR003663">
    <property type="entry name" value="Sugar/inositol_transpt"/>
</dbReference>
<dbReference type="InterPro" id="IPR050360">
    <property type="entry name" value="MFS_Sugar_Transporters"/>
</dbReference>
<feature type="transmembrane region" description="Helical" evidence="9">
    <location>
        <begin position="408"/>
        <end position="432"/>
    </location>
</feature>
<comment type="caution">
    <text evidence="11">The sequence shown here is derived from an EMBL/GenBank/DDBJ whole genome shotgun (WGS) entry which is preliminary data.</text>
</comment>
<dbReference type="PANTHER" id="PTHR48022:SF72">
    <property type="entry name" value="MAJOR FACILITATOR SUPERFAMILY (MFS) PROFILE DOMAIN-CONTAINING PROTEIN-RELATED"/>
    <property type="match status" value="1"/>
</dbReference>
<feature type="transmembrane region" description="Helical" evidence="9">
    <location>
        <begin position="374"/>
        <end position="396"/>
    </location>
</feature>
<dbReference type="EMBL" id="JAWDJX010000015">
    <property type="protein sequence ID" value="KAK3053592.1"/>
    <property type="molecule type" value="Genomic_DNA"/>
</dbReference>
<evidence type="ECO:0000259" key="10">
    <source>
        <dbReference type="PROSITE" id="PS50850"/>
    </source>
</evidence>
<evidence type="ECO:0000256" key="2">
    <source>
        <dbReference type="ARBA" id="ARBA00010992"/>
    </source>
</evidence>
<evidence type="ECO:0000256" key="5">
    <source>
        <dbReference type="ARBA" id="ARBA00022989"/>
    </source>
</evidence>
<dbReference type="FunFam" id="1.20.1250.20:FF:000090">
    <property type="entry name" value="MFS sugar transporter, putative"/>
    <property type="match status" value="1"/>
</dbReference>
<evidence type="ECO:0000256" key="9">
    <source>
        <dbReference type="SAM" id="Phobius"/>
    </source>
</evidence>
<proteinExistence type="inferred from homology"/>
<dbReference type="InterPro" id="IPR036259">
    <property type="entry name" value="MFS_trans_sf"/>
</dbReference>
<dbReference type="InterPro" id="IPR020846">
    <property type="entry name" value="MFS_dom"/>
</dbReference>
<keyword evidence="4 9" id="KW-0812">Transmembrane</keyword>
<protein>
    <recommendedName>
        <fullName evidence="10">Major facilitator superfamily (MFS) profile domain-containing protein</fullName>
    </recommendedName>
</protein>
<keyword evidence="3 7" id="KW-0813">Transport</keyword>
<feature type="transmembrane region" description="Helical" evidence="9">
    <location>
        <begin position="266"/>
        <end position="289"/>
    </location>
</feature>
<evidence type="ECO:0000256" key="3">
    <source>
        <dbReference type="ARBA" id="ARBA00022448"/>
    </source>
</evidence>
<evidence type="ECO:0000256" key="1">
    <source>
        <dbReference type="ARBA" id="ARBA00004141"/>
    </source>
</evidence>
<dbReference type="Pfam" id="PF00083">
    <property type="entry name" value="Sugar_tr"/>
    <property type="match status" value="1"/>
</dbReference>
<evidence type="ECO:0000313" key="12">
    <source>
        <dbReference type="Proteomes" id="UP001271007"/>
    </source>
</evidence>
<evidence type="ECO:0000256" key="4">
    <source>
        <dbReference type="ARBA" id="ARBA00022692"/>
    </source>
</evidence>
<accession>A0AAJ0GC91</accession>
<evidence type="ECO:0000313" key="11">
    <source>
        <dbReference type="EMBL" id="KAK3053592.1"/>
    </source>
</evidence>
<feature type="transmembrane region" description="Helical" evidence="9">
    <location>
        <begin position="12"/>
        <end position="30"/>
    </location>
</feature>
<feature type="transmembrane region" description="Helical" evidence="9">
    <location>
        <begin position="301"/>
        <end position="324"/>
    </location>
</feature>
<evidence type="ECO:0000256" key="7">
    <source>
        <dbReference type="RuleBase" id="RU003346"/>
    </source>
</evidence>
<sequence length="528" mass="59596">MLKYDIFGRGFKLQVAITITCQIAFIFFGYDQGVFSGIVTNENWKHTFGNPNSALEGIIVSIYNLGAFSGCILTFLFGEKFGRRLCMWIAMGWIIAGAILQCTSYSVPQILVARYITGIGTGIETSTVPMYQSELCDADKRGRLVSSEPLFVGVGIVIAYFFDYGMSFIGGPVAWRVPIACQTFFAFVVIFMVFGIPESPRWLYYHGRQEEALQVLCDVWDAPPENEKVHKMHTEILETIALERKNGEYKWSQLFKRDEVQTGRRVLLAYGMQFMNQMGGINLVVYFVPTALENNVGLSPNLSLVIGGCVQTMFFFGSLIPTFFLDKMGRRRPMMWGSLGLAISMMLIAVLLSFNYMPEKYSESARKATSSASVAFFFTYMFIFGASANCIPWVYVPEILPLHARGKGTAVGISANWLWNFVVVMITPTMIANLKWKTYLVFMCTNLAFIPLVFFCYPETKNLTLEEIDFLFIKEGKKGLAQFKERSRPVQESLRPAQEIAEDVEKHADHDSNDADHLETKGEKTVDD</sequence>
<dbReference type="AlphaFoldDB" id="A0AAJ0GC91"/>
<evidence type="ECO:0000256" key="6">
    <source>
        <dbReference type="ARBA" id="ARBA00023136"/>
    </source>
</evidence>
<feature type="compositionally biased region" description="Basic and acidic residues" evidence="8">
    <location>
        <begin position="503"/>
        <end position="528"/>
    </location>
</feature>
<dbReference type="PROSITE" id="PS00217">
    <property type="entry name" value="SUGAR_TRANSPORT_2"/>
    <property type="match status" value="1"/>
</dbReference>
<feature type="transmembrane region" description="Helical" evidence="9">
    <location>
        <begin position="143"/>
        <end position="162"/>
    </location>
</feature>
<dbReference type="PRINTS" id="PR00171">
    <property type="entry name" value="SUGRTRNSPORT"/>
</dbReference>
<dbReference type="NCBIfam" id="TIGR00879">
    <property type="entry name" value="SP"/>
    <property type="match status" value="1"/>
</dbReference>
<keyword evidence="12" id="KW-1185">Reference proteome</keyword>
<gene>
    <name evidence="11" type="ORF">LTR09_005336</name>
</gene>
<dbReference type="GO" id="GO:0016020">
    <property type="term" value="C:membrane"/>
    <property type="evidence" value="ECO:0007669"/>
    <property type="project" value="UniProtKB-SubCell"/>
</dbReference>
<feature type="transmembrane region" description="Helical" evidence="9">
    <location>
        <begin position="58"/>
        <end position="78"/>
    </location>
</feature>
<dbReference type="Proteomes" id="UP001271007">
    <property type="component" value="Unassembled WGS sequence"/>
</dbReference>
<feature type="transmembrane region" description="Helical" evidence="9">
    <location>
        <begin position="336"/>
        <end position="354"/>
    </location>
</feature>
<feature type="region of interest" description="Disordered" evidence="8">
    <location>
        <begin position="487"/>
        <end position="528"/>
    </location>
</feature>
<feature type="transmembrane region" description="Helical" evidence="9">
    <location>
        <begin position="174"/>
        <end position="196"/>
    </location>
</feature>
<dbReference type="InterPro" id="IPR005829">
    <property type="entry name" value="Sugar_transporter_CS"/>
</dbReference>
<organism evidence="11 12">
    <name type="scientific">Extremus antarcticus</name>
    <dbReference type="NCBI Taxonomy" id="702011"/>
    <lineage>
        <taxon>Eukaryota</taxon>
        <taxon>Fungi</taxon>
        <taxon>Dikarya</taxon>
        <taxon>Ascomycota</taxon>
        <taxon>Pezizomycotina</taxon>
        <taxon>Dothideomycetes</taxon>
        <taxon>Dothideomycetidae</taxon>
        <taxon>Mycosphaerellales</taxon>
        <taxon>Extremaceae</taxon>
        <taxon>Extremus</taxon>
    </lineage>
</organism>
<evidence type="ECO:0000256" key="8">
    <source>
        <dbReference type="SAM" id="MobiDB-lite"/>
    </source>
</evidence>
<dbReference type="PROSITE" id="PS50850">
    <property type="entry name" value="MFS"/>
    <property type="match status" value="1"/>
</dbReference>
<feature type="transmembrane region" description="Helical" evidence="9">
    <location>
        <begin position="438"/>
        <end position="457"/>
    </location>
</feature>
<comment type="subcellular location">
    <subcellularLocation>
        <location evidence="1">Membrane</location>
        <topology evidence="1">Multi-pass membrane protein</topology>
    </subcellularLocation>
</comment>
<keyword evidence="5 9" id="KW-1133">Transmembrane helix</keyword>
<reference evidence="11" key="1">
    <citation type="submission" date="2023-04" db="EMBL/GenBank/DDBJ databases">
        <title>Black Yeasts Isolated from many extreme environments.</title>
        <authorList>
            <person name="Coleine C."/>
            <person name="Stajich J.E."/>
            <person name="Selbmann L."/>
        </authorList>
    </citation>
    <scope>NUCLEOTIDE SEQUENCE</scope>
    <source>
        <strain evidence="11">CCFEE 5312</strain>
    </source>
</reference>
<keyword evidence="6 9" id="KW-0472">Membrane</keyword>
<dbReference type="PANTHER" id="PTHR48022">
    <property type="entry name" value="PLASTIDIC GLUCOSE TRANSPORTER 4"/>
    <property type="match status" value="1"/>
</dbReference>